<dbReference type="EMBL" id="FNXF01000008">
    <property type="protein sequence ID" value="SEH95242.1"/>
    <property type="molecule type" value="Genomic_DNA"/>
</dbReference>
<sequence length="104" mass="11051">MKLFFAAIVALLFTAQASACGFRLSDGKLLSCGMTRIEVLSLAGEPLAKDVETLGVDIGEPVKGTTVETWSYRLKGDIGGEYLVSLTLRGGKVTAIDSKQQGRL</sequence>
<feature type="signal peptide" evidence="1">
    <location>
        <begin position="1"/>
        <end position="19"/>
    </location>
</feature>
<feature type="chain" id="PRO_5011513700" description="DUF2845 domain-containing protein" evidence="1">
    <location>
        <begin position="20"/>
        <end position="104"/>
    </location>
</feature>
<evidence type="ECO:0000256" key="1">
    <source>
        <dbReference type="SAM" id="SignalP"/>
    </source>
</evidence>
<dbReference type="AlphaFoldDB" id="A0A1H6M205"/>
<evidence type="ECO:0000313" key="2">
    <source>
        <dbReference type="EMBL" id="SEH95242.1"/>
    </source>
</evidence>
<dbReference type="STRING" id="173990.SAMN05660691_02388"/>
<evidence type="ECO:0000313" key="3">
    <source>
        <dbReference type="Proteomes" id="UP000199371"/>
    </source>
</evidence>
<name>A0A1H6M205_9GAMM</name>
<dbReference type="Proteomes" id="UP000199371">
    <property type="component" value="Unassembled WGS sequence"/>
</dbReference>
<proteinExistence type="predicted"/>
<reference evidence="3" key="1">
    <citation type="submission" date="2016-10" db="EMBL/GenBank/DDBJ databases">
        <authorList>
            <person name="Varghese N."/>
            <person name="Submissions S."/>
        </authorList>
    </citation>
    <scope>NUCLEOTIDE SEQUENCE [LARGE SCALE GENOMIC DNA]</scope>
    <source>
        <strain evidence="3">DSM 17616</strain>
    </source>
</reference>
<keyword evidence="1" id="KW-0732">Signal</keyword>
<protein>
    <recommendedName>
        <fullName evidence="4">DUF2845 domain-containing protein</fullName>
    </recommendedName>
</protein>
<organism evidence="2 3">
    <name type="scientific">Rheinheimera pacifica</name>
    <dbReference type="NCBI Taxonomy" id="173990"/>
    <lineage>
        <taxon>Bacteria</taxon>
        <taxon>Pseudomonadati</taxon>
        <taxon>Pseudomonadota</taxon>
        <taxon>Gammaproteobacteria</taxon>
        <taxon>Chromatiales</taxon>
        <taxon>Chromatiaceae</taxon>
        <taxon>Rheinheimera</taxon>
    </lineage>
</organism>
<accession>A0A1H6M205</accession>
<evidence type="ECO:0008006" key="4">
    <source>
        <dbReference type="Google" id="ProtNLM"/>
    </source>
</evidence>
<dbReference type="RefSeq" id="WP_092793526.1">
    <property type="nucleotide sequence ID" value="NZ_FNXF01000008.1"/>
</dbReference>
<gene>
    <name evidence="2" type="ORF">SAMN05660691_02388</name>
</gene>
<dbReference type="OrthoDB" id="6238221at2"/>
<keyword evidence="3" id="KW-1185">Reference proteome</keyword>